<sequence>MKKYFLLMVILLFILLCSGCGKTDRQDTQASPTFKAGSFTLYGIDGKIGILAPSGFKANVGNKYMWHFWGSTEQLSRSPFRVEGIELSTNKKYPVLLSDAGTSNEKDVWEYNAKLGGPNNGADAHLPTSMKIKSAGLWRLDAYLGGELFGSIIVDAK</sequence>
<evidence type="ECO:0000313" key="1">
    <source>
        <dbReference type="EMBL" id="MBP1936537.1"/>
    </source>
</evidence>
<evidence type="ECO:0008006" key="3">
    <source>
        <dbReference type="Google" id="ProtNLM"/>
    </source>
</evidence>
<dbReference type="InterPro" id="IPR032366">
    <property type="entry name" value="DUF4871"/>
</dbReference>
<evidence type="ECO:0000313" key="2">
    <source>
        <dbReference type="Proteomes" id="UP001519273"/>
    </source>
</evidence>
<reference evidence="1 2" key="1">
    <citation type="submission" date="2021-03" db="EMBL/GenBank/DDBJ databases">
        <title>Genomic Encyclopedia of Type Strains, Phase IV (KMG-IV): sequencing the most valuable type-strain genomes for metagenomic binning, comparative biology and taxonomic classification.</title>
        <authorList>
            <person name="Goeker M."/>
        </authorList>
    </citation>
    <scope>NUCLEOTIDE SEQUENCE [LARGE SCALE GENOMIC DNA]</scope>
    <source>
        <strain evidence="1 2">DSM 23491</strain>
    </source>
</reference>
<dbReference type="Proteomes" id="UP001519273">
    <property type="component" value="Unassembled WGS sequence"/>
</dbReference>
<keyword evidence="2" id="KW-1185">Reference proteome</keyword>
<comment type="caution">
    <text evidence="1">The sequence shown here is derived from an EMBL/GenBank/DDBJ whole genome shotgun (WGS) entry which is preliminary data.</text>
</comment>
<protein>
    <recommendedName>
        <fullName evidence="3">DUF4871 domain-containing protein</fullName>
    </recommendedName>
</protein>
<name>A0ABS4H2D4_9BACL</name>
<organism evidence="1 2">
    <name type="scientific">Paenibacillus sediminis</name>
    <dbReference type="NCBI Taxonomy" id="664909"/>
    <lineage>
        <taxon>Bacteria</taxon>
        <taxon>Bacillati</taxon>
        <taxon>Bacillota</taxon>
        <taxon>Bacilli</taxon>
        <taxon>Bacillales</taxon>
        <taxon>Paenibacillaceae</taxon>
        <taxon>Paenibacillus</taxon>
    </lineage>
</organism>
<dbReference type="EMBL" id="JAGGKP010000001">
    <property type="protein sequence ID" value="MBP1936537.1"/>
    <property type="molecule type" value="Genomic_DNA"/>
</dbReference>
<proteinExistence type="predicted"/>
<dbReference type="RefSeq" id="WP_209846986.1">
    <property type="nucleotide sequence ID" value="NZ_CBCRVE010000002.1"/>
</dbReference>
<dbReference type="Gene3D" id="2.60.40.3830">
    <property type="match status" value="1"/>
</dbReference>
<gene>
    <name evidence="1" type="ORF">J2Z20_001398</name>
</gene>
<dbReference type="Pfam" id="PF16167">
    <property type="entry name" value="DUF4871"/>
    <property type="match status" value="1"/>
</dbReference>
<accession>A0ABS4H2D4</accession>